<gene>
    <name evidence="10" type="ORF">C5749_16370</name>
</gene>
<evidence type="ECO:0000256" key="7">
    <source>
        <dbReference type="SAM" id="Phobius"/>
    </source>
</evidence>
<dbReference type="GO" id="GO:0044874">
    <property type="term" value="P:lipoprotein localization to outer membrane"/>
    <property type="evidence" value="ECO:0007669"/>
    <property type="project" value="TreeGrafter"/>
</dbReference>
<keyword evidence="11" id="KW-1185">Reference proteome</keyword>
<evidence type="ECO:0000256" key="1">
    <source>
        <dbReference type="ARBA" id="ARBA00004651"/>
    </source>
</evidence>
<keyword evidence="3" id="KW-1003">Cell membrane</keyword>
<evidence type="ECO:0000313" key="11">
    <source>
        <dbReference type="Proteomes" id="UP000238642"/>
    </source>
</evidence>
<dbReference type="InterPro" id="IPR003838">
    <property type="entry name" value="ABC3_permease_C"/>
</dbReference>
<sequence>MKLSLFFAKRYLFSKKSVNAINIISAISVIGVLVSSAALVIVLSFYNGMENLILSLYSTFAPELRIEPVRGKVFDANQRVFEDLRKNNNILSYSEILEDKVLVQYDNQQFVAQIKGIEPQSLLEVDHRGMLYAGSLEIARDSISNALIGAQIQANLRVPIDGFDNDIQLFSPRKGGSGTSINPMDDINIRQLAPIGVLHYEPGFNDLIITPIAFARELLNEHEHVSAIEIYTKDSSRVESFQKDIQKSLDDNFVVKNREQQNPLLYKTVRSEKWIVFFILTVIGIIAIFNIIGSLTMLVIDKKQDMIILASLGADKELIQRIFFLEGVMIAFIGGLIGIGIGFIFCLMQEKFGIIRTGDGANAIMEVYPVDIRALDFVLVFVTVMLVALLVSYISSLLSVRELERDTSSMRSVD</sequence>
<dbReference type="PANTHER" id="PTHR30489">
    <property type="entry name" value="LIPOPROTEIN-RELEASING SYSTEM TRANSMEMBRANE PROTEIN LOLE"/>
    <property type="match status" value="1"/>
</dbReference>
<dbReference type="GO" id="GO:0098797">
    <property type="term" value="C:plasma membrane protein complex"/>
    <property type="evidence" value="ECO:0007669"/>
    <property type="project" value="TreeGrafter"/>
</dbReference>
<proteinExistence type="inferred from homology"/>
<keyword evidence="5 7" id="KW-1133">Transmembrane helix</keyword>
<reference evidence="10 11" key="1">
    <citation type="submission" date="2018-02" db="EMBL/GenBank/DDBJ databases">
        <title>The draft genome of Sphingobacterium gobiense H7.</title>
        <authorList>
            <person name="Li L."/>
            <person name="Liu L."/>
            <person name="Zhang X."/>
            <person name="Wang T."/>
            <person name="Liang L."/>
        </authorList>
    </citation>
    <scope>NUCLEOTIDE SEQUENCE [LARGE SCALE GENOMIC DNA]</scope>
    <source>
        <strain evidence="10 11">ACCC 05757</strain>
    </source>
</reference>
<dbReference type="EMBL" id="PVBS01000004">
    <property type="protein sequence ID" value="PRD51878.1"/>
    <property type="molecule type" value="Genomic_DNA"/>
</dbReference>
<comment type="caution">
    <text evidence="10">The sequence shown here is derived from an EMBL/GenBank/DDBJ whole genome shotgun (WGS) entry which is preliminary data.</text>
</comment>
<feature type="transmembrane region" description="Helical" evidence="7">
    <location>
        <begin position="321"/>
        <end position="345"/>
    </location>
</feature>
<organism evidence="10 11">
    <name type="scientific">Sphingobacterium gobiense</name>
    <dbReference type="NCBI Taxonomy" id="1382456"/>
    <lineage>
        <taxon>Bacteria</taxon>
        <taxon>Pseudomonadati</taxon>
        <taxon>Bacteroidota</taxon>
        <taxon>Sphingobacteriia</taxon>
        <taxon>Sphingobacteriales</taxon>
        <taxon>Sphingobacteriaceae</taxon>
        <taxon>Sphingobacterium</taxon>
    </lineage>
</organism>
<evidence type="ECO:0000256" key="5">
    <source>
        <dbReference type="ARBA" id="ARBA00022989"/>
    </source>
</evidence>
<name>A0A2S9JG25_9SPHI</name>
<dbReference type="AlphaFoldDB" id="A0A2S9JG25"/>
<keyword evidence="6 7" id="KW-0472">Membrane</keyword>
<evidence type="ECO:0000256" key="3">
    <source>
        <dbReference type="ARBA" id="ARBA00022475"/>
    </source>
</evidence>
<feature type="domain" description="MacB-like periplasmic core" evidence="9">
    <location>
        <begin position="25"/>
        <end position="247"/>
    </location>
</feature>
<dbReference type="Proteomes" id="UP000238642">
    <property type="component" value="Unassembled WGS sequence"/>
</dbReference>
<accession>A0A2S9JG25</accession>
<evidence type="ECO:0000259" key="9">
    <source>
        <dbReference type="Pfam" id="PF12704"/>
    </source>
</evidence>
<feature type="transmembrane region" description="Helical" evidence="7">
    <location>
        <begin position="274"/>
        <end position="300"/>
    </location>
</feature>
<evidence type="ECO:0000256" key="4">
    <source>
        <dbReference type="ARBA" id="ARBA00022692"/>
    </source>
</evidence>
<protein>
    <submittedName>
        <fullName evidence="10">Uncharacterized protein</fullName>
    </submittedName>
</protein>
<dbReference type="PANTHER" id="PTHR30489:SF0">
    <property type="entry name" value="LIPOPROTEIN-RELEASING SYSTEM TRANSMEMBRANE PROTEIN LOLE"/>
    <property type="match status" value="1"/>
</dbReference>
<dbReference type="InterPro" id="IPR025857">
    <property type="entry name" value="MacB_PCD"/>
</dbReference>
<keyword evidence="4 7" id="KW-0812">Transmembrane</keyword>
<dbReference type="Pfam" id="PF12704">
    <property type="entry name" value="MacB_PCD"/>
    <property type="match status" value="1"/>
</dbReference>
<evidence type="ECO:0000259" key="8">
    <source>
        <dbReference type="Pfam" id="PF02687"/>
    </source>
</evidence>
<dbReference type="RefSeq" id="WP_105727314.1">
    <property type="nucleotide sequence ID" value="NZ_PVBS01000004.1"/>
</dbReference>
<dbReference type="Pfam" id="PF02687">
    <property type="entry name" value="FtsX"/>
    <property type="match status" value="1"/>
</dbReference>
<dbReference type="InterPro" id="IPR051447">
    <property type="entry name" value="Lipoprotein-release_system"/>
</dbReference>
<comment type="subcellular location">
    <subcellularLocation>
        <location evidence="1">Cell membrane</location>
        <topology evidence="1">Multi-pass membrane protein</topology>
    </subcellularLocation>
</comment>
<dbReference type="OrthoDB" id="1522724at2"/>
<evidence type="ECO:0000256" key="6">
    <source>
        <dbReference type="ARBA" id="ARBA00023136"/>
    </source>
</evidence>
<comment type="similarity">
    <text evidence="2">Belongs to the ABC-4 integral membrane protein family. LolC/E subfamily.</text>
</comment>
<feature type="transmembrane region" description="Helical" evidence="7">
    <location>
        <begin position="377"/>
        <end position="400"/>
    </location>
</feature>
<evidence type="ECO:0000313" key="10">
    <source>
        <dbReference type="EMBL" id="PRD51878.1"/>
    </source>
</evidence>
<feature type="transmembrane region" description="Helical" evidence="7">
    <location>
        <begin position="21"/>
        <end position="46"/>
    </location>
</feature>
<feature type="domain" description="ABC3 transporter permease C-terminal" evidence="8">
    <location>
        <begin position="277"/>
        <end position="399"/>
    </location>
</feature>
<evidence type="ECO:0000256" key="2">
    <source>
        <dbReference type="ARBA" id="ARBA00005236"/>
    </source>
</evidence>